<dbReference type="InterPro" id="IPR012337">
    <property type="entry name" value="RNaseH-like_sf"/>
</dbReference>
<name>A0AAV0WH06_9HEMI</name>
<dbReference type="Pfam" id="PF05699">
    <property type="entry name" value="Dimer_Tnp_hAT"/>
    <property type="match status" value="1"/>
</dbReference>
<dbReference type="PANTHER" id="PTHR46289:SF17">
    <property type="entry name" value="HAT C-TERMINAL DIMERISATION DOMAIN-CONTAINING PROTEIN"/>
    <property type="match status" value="1"/>
</dbReference>
<keyword evidence="4" id="KW-1185">Reference proteome</keyword>
<comment type="caution">
    <text evidence="3">The sequence shown here is derived from an EMBL/GenBank/DDBJ whole genome shotgun (WGS) entry which is preliminary data.</text>
</comment>
<sequence>MTEKSPAVYEDPTGTKGNAESTCINYHQTPSVSDILPTDTPTAEKSPEVYEDPTGSKGNAESTCINYHPTPSISEILPTDTATAEKLSAVYEDPTGSKGNVEYTDIEYLEATSIEKDKLLCLENSESTQLDLLEENTSEDFFELSAASTWKNDPFLLIKIKHFTPEIISMIVEWGPCQPTSDFLPNKEFLKDKDGRHFHAGWSVKRVNTTRWMSHAYALNTVLDVYDAVYQTIEEVRNRDGGSDFKLGADCNGLLSYLTSYRFLMTALSFKKIFEILEPLTRTLQARDIDILAAMYLVNSAKESIVALRTEETFENILILAKEFDDKYENEEFEPLRTTRKRKVRKMAGELCSDEVEQNPIQKFKVDTYFVALDIIETQISQRFTNKTIEVMKDFALLSTKRIKELNPKSIPIDAFKAVCLVYNTLLKLEDVRREYEQFINCDLIVNETLPLYLHPNLNDDNSSLSSNDSNSDDTTSEQLRRWQNSSSLMCVFQDFCKAGLKSIFPSLFMLIKIGVTIPVSSCSPERSFSKLKLIKTRLRSTMGEDRLEDLMRITCEADIQLDSETIIDNFATKSTVLNKKLKY</sequence>
<proteinExistence type="predicted"/>
<dbReference type="InterPro" id="IPR052958">
    <property type="entry name" value="IFN-induced_PKR_regulator"/>
</dbReference>
<feature type="compositionally biased region" description="Polar residues" evidence="1">
    <location>
        <begin position="15"/>
        <end position="32"/>
    </location>
</feature>
<gene>
    <name evidence="3" type="ORF">MEUPH1_LOCUS10874</name>
</gene>
<feature type="region of interest" description="Disordered" evidence="1">
    <location>
        <begin position="1"/>
        <end position="59"/>
    </location>
</feature>
<dbReference type="SUPFAM" id="SSF53098">
    <property type="entry name" value="Ribonuclease H-like"/>
    <property type="match status" value="1"/>
</dbReference>
<evidence type="ECO:0000313" key="3">
    <source>
        <dbReference type="EMBL" id="CAI6354962.1"/>
    </source>
</evidence>
<feature type="domain" description="HAT C-terminal dimerisation" evidence="2">
    <location>
        <begin position="502"/>
        <end position="552"/>
    </location>
</feature>
<organism evidence="3 4">
    <name type="scientific">Macrosiphum euphorbiae</name>
    <name type="common">potato aphid</name>
    <dbReference type="NCBI Taxonomy" id="13131"/>
    <lineage>
        <taxon>Eukaryota</taxon>
        <taxon>Metazoa</taxon>
        <taxon>Ecdysozoa</taxon>
        <taxon>Arthropoda</taxon>
        <taxon>Hexapoda</taxon>
        <taxon>Insecta</taxon>
        <taxon>Pterygota</taxon>
        <taxon>Neoptera</taxon>
        <taxon>Paraneoptera</taxon>
        <taxon>Hemiptera</taxon>
        <taxon>Sternorrhyncha</taxon>
        <taxon>Aphidomorpha</taxon>
        <taxon>Aphidoidea</taxon>
        <taxon>Aphididae</taxon>
        <taxon>Macrosiphini</taxon>
        <taxon>Macrosiphum</taxon>
    </lineage>
</organism>
<dbReference type="PANTHER" id="PTHR46289">
    <property type="entry name" value="52 KDA REPRESSOR OF THE INHIBITOR OF THE PROTEIN KINASE-LIKE PROTEIN-RELATED"/>
    <property type="match status" value="1"/>
</dbReference>
<protein>
    <recommendedName>
        <fullName evidence="2">HAT C-terminal dimerisation domain-containing protein</fullName>
    </recommendedName>
</protein>
<reference evidence="3 4" key="1">
    <citation type="submission" date="2023-01" db="EMBL/GenBank/DDBJ databases">
        <authorList>
            <person name="Whitehead M."/>
        </authorList>
    </citation>
    <scope>NUCLEOTIDE SEQUENCE [LARGE SCALE GENOMIC DNA]</scope>
</reference>
<evidence type="ECO:0000313" key="4">
    <source>
        <dbReference type="Proteomes" id="UP001160148"/>
    </source>
</evidence>
<dbReference type="AlphaFoldDB" id="A0AAV0WH06"/>
<evidence type="ECO:0000256" key="1">
    <source>
        <dbReference type="SAM" id="MobiDB-lite"/>
    </source>
</evidence>
<dbReference type="GO" id="GO:0046983">
    <property type="term" value="F:protein dimerization activity"/>
    <property type="evidence" value="ECO:0007669"/>
    <property type="project" value="InterPro"/>
</dbReference>
<dbReference type="EMBL" id="CARXXK010000002">
    <property type="protein sequence ID" value="CAI6354962.1"/>
    <property type="molecule type" value="Genomic_DNA"/>
</dbReference>
<evidence type="ECO:0000259" key="2">
    <source>
        <dbReference type="Pfam" id="PF05699"/>
    </source>
</evidence>
<accession>A0AAV0WH06</accession>
<dbReference type="InterPro" id="IPR008906">
    <property type="entry name" value="HATC_C_dom"/>
</dbReference>
<dbReference type="Proteomes" id="UP001160148">
    <property type="component" value="Unassembled WGS sequence"/>
</dbReference>